<organism evidence="1 2">
    <name type="scientific">Pluteus cervinus</name>
    <dbReference type="NCBI Taxonomy" id="181527"/>
    <lineage>
        <taxon>Eukaryota</taxon>
        <taxon>Fungi</taxon>
        <taxon>Dikarya</taxon>
        <taxon>Basidiomycota</taxon>
        <taxon>Agaricomycotina</taxon>
        <taxon>Agaricomycetes</taxon>
        <taxon>Agaricomycetidae</taxon>
        <taxon>Agaricales</taxon>
        <taxon>Pluteineae</taxon>
        <taxon>Pluteaceae</taxon>
        <taxon>Pluteus</taxon>
    </lineage>
</organism>
<evidence type="ECO:0000313" key="1">
    <source>
        <dbReference type="EMBL" id="TFK72144.1"/>
    </source>
</evidence>
<evidence type="ECO:0000313" key="2">
    <source>
        <dbReference type="Proteomes" id="UP000308600"/>
    </source>
</evidence>
<dbReference type="EMBL" id="ML208288">
    <property type="protein sequence ID" value="TFK72144.1"/>
    <property type="molecule type" value="Genomic_DNA"/>
</dbReference>
<gene>
    <name evidence="1" type="ORF">BDN72DRAFT_369942</name>
</gene>
<keyword evidence="2" id="KW-1185">Reference proteome</keyword>
<proteinExistence type="predicted"/>
<protein>
    <submittedName>
        <fullName evidence="1">FAM96B protein</fullName>
    </submittedName>
</protein>
<accession>A0ACD3B2F5</accession>
<sequence>MAGEIYNPNPTIFSPAQPAGRKSDFSGESLWIDEKVETHDDTDEVEPIDAEEIYGLIRTIYDPEHPNTLEELRIVSLPQINVNKNHVRIEFTPTIPHCGASTQLGLSIRVRLLRSLPARFKVDIYVKPGSHVSEHALNKQLNDKERVAAALENQALLSSVEQTLRAFSGRV</sequence>
<reference evidence="1 2" key="1">
    <citation type="journal article" date="2019" name="Nat. Ecol. Evol.">
        <title>Megaphylogeny resolves global patterns of mushroom evolution.</title>
        <authorList>
            <person name="Varga T."/>
            <person name="Krizsan K."/>
            <person name="Foldi C."/>
            <person name="Dima B."/>
            <person name="Sanchez-Garcia M."/>
            <person name="Sanchez-Ramirez S."/>
            <person name="Szollosi G.J."/>
            <person name="Szarkandi J.G."/>
            <person name="Papp V."/>
            <person name="Albert L."/>
            <person name="Andreopoulos W."/>
            <person name="Angelini C."/>
            <person name="Antonin V."/>
            <person name="Barry K.W."/>
            <person name="Bougher N.L."/>
            <person name="Buchanan P."/>
            <person name="Buyck B."/>
            <person name="Bense V."/>
            <person name="Catcheside P."/>
            <person name="Chovatia M."/>
            <person name="Cooper J."/>
            <person name="Damon W."/>
            <person name="Desjardin D."/>
            <person name="Finy P."/>
            <person name="Geml J."/>
            <person name="Haridas S."/>
            <person name="Hughes K."/>
            <person name="Justo A."/>
            <person name="Karasinski D."/>
            <person name="Kautmanova I."/>
            <person name="Kiss B."/>
            <person name="Kocsube S."/>
            <person name="Kotiranta H."/>
            <person name="LaButti K.M."/>
            <person name="Lechner B.E."/>
            <person name="Liimatainen K."/>
            <person name="Lipzen A."/>
            <person name="Lukacs Z."/>
            <person name="Mihaltcheva S."/>
            <person name="Morgado L.N."/>
            <person name="Niskanen T."/>
            <person name="Noordeloos M.E."/>
            <person name="Ohm R.A."/>
            <person name="Ortiz-Santana B."/>
            <person name="Ovrebo C."/>
            <person name="Racz N."/>
            <person name="Riley R."/>
            <person name="Savchenko A."/>
            <person name="Shiryaev A."/>
            <person name="Soop K."/>
            <person name="Spirin V."/>
            <person name="Szebenyi C."/>
            <person name="Tomsovsky M."/>
            <person name="Tulloss R.E."/>
            <person name="Uehling J."/>
            <person name="Grigoriev I.V."/>
            <person name="Vagvolgyi C."/>
            <person name="Papp T."/>
            <person name="Martin F.M."/>
            <person name="Miettinen O."/>
            <person name="Hibbett D.S."/>
            <person name="Nagy L.G."/>
        </authorList>
    </citation>
    <scope>NUCLEOTIDE SEQUENCE [LARGE SCALE GENOMIC DNA]</scope>
    <source>
        <strain evidence="1 2">NL-1719</strain>
    </source>
</reference>
<name>A0ACD3B2F5_9AGAR</name>
<dbReference type="Proteomes" id="UP000308600">
    <property type="component" value="Unassembled WGS sequence"/>
</dbReference>